<protein>
    <submittedName>
        <fullName evidence="3">Flp pilus assembly protein TadG</fullName>
    </submittedName>
</protein>
<evidence type="ECO:0000313" key="4">
    <source>
        <dbReference type="Proteomes" id="UP000219465"/>
    </source>
</evidence>
<dbReference type="OrthoDB" id="7189296at2"/>
<evidence type="ECO:0000313" key="3">
    <source>
        <dbReference type="EMBL" id="SOE17094.1"/>
    </source>
</evidence>
<dbReference type="EMBL" id="OCPC01000002">
    <property type="protein sequence ID" value="SOE17094.1"/>
    <property type="molecule type" value="Genomic_DNA"/>
</dbReference>
<reference evidence="4" key="1">
    <citation type="submission" date="2017-08" db="EMBL/GenBank/DDBJ databases">
        <authorList>
            <person name="Varghese N."/>
            <person name="Submissions S."/>
        </authorList>
    </citation>
    <scope>NUCLEOTIDE SEQUENCE [LARGE SCALE GENOMIC DNA]</scope>
    <source>
        <strain evidence="4">KCTC 23107</strain>
    </source>
</reference>
<gene>
    <name evidence="3" type="ORF">SAMN05877838_1981</name>
</gene>
<evidence type="ECO:0000259" key="2">
    <source>
        <dbReference type="Pfam" id="PF07811"/>
    </source>
</evidence>
<dbReference type="RefSeq" id="WP_097107327.1">
    <property type="nucleotide sequence ID" value="NZ_OCPC01000002.1"/>
</dbReference>
<proteinExistence type="predicted"/>
<name>A0A286ICQ7_9HYPH</name>
<accession>A0A286ICQ7</accession>
<organism evidence="3 4">
    <name type="scientific">Hoeflea halophila</name>
    <dbReference type="NCBI Taxonomy" id="714899"/>
    <lineage>
        <taxon>Bacteria</taxon>
        <taxon>Pseudomonadati</taxon>
        <taxon>Pseudomonadota</taxon>
        <taxon>Alphaproteobacteria</taxon>
        <taxon>Hyphomicrobiales</taxon>
        <taxon>Rhizobiaceae</taxon>
        <taxon>Hoeflea</taxon>
    </lineage>
</organism>
<evidence type="ECO:0000256" key="1">
    <source>
        <dbReference type="SAM" id="Phobius"/>
    </source>
</evidence>
<keyword evidence="1" id="KW-0472">Membrane</keyword>
<keyword evidence="4" id="KW-1185">Reference proteome</keyword>
<keyword evidence="1" id="KW-1133">Transmembrane helix</keyword>
<dbReference type="Proteomes" id="UP000219465">
    <property type="component" value="Unassembled WGS sequence"/>
</dbReference>
<dbReference type="Pfam" id="PF07811">
    <property type="entry name" value="TadE"/>
    <property type="match status" value="1"/>
</dbReference>
<feature type="domain" description="TadE-like" evidence="2">
    <location>
        <begin position="21"/>
        <end position="62"/>
    </location>
</feature>
<keyword evidence="1" id="KW-0812">Transmembrane</keyword>
<sequence>MTGYLDKINRTVRKLRGDRSGVGAVEFALIAPVLIILYMGSLEVSVAMSVNKKLARAASTIADLVTQDSSVDKAFLNSMVNVAESVMTPFPSDGMKVKITGIAVNSSGVGKASWSWQEDGTRPYTNNSTQELPDELAIPDTFLVRTEVEFDHKLLLFVPDLPKVDVRTLEMKKVYHLRQRIGDNVTCSNC</sequence>
<feature type="transmembrane region" description="Helical" evidence="1">
    <location>
        <begin position="21"/>
        <end position="40"/>
    </location>
</feature>
<dbReference type="AlphaFoldDB" id="A0A286ICQ7"/>
<dbReference type="InterPro" id="IPR012495">
    <property type="entry name" value="TadE-like_dom"/>
</dbReference>